<dbReference type="AlphaFoldDB" id="A0A1M6WUM8"/>
<feature type="signal peptide" evidence="1">
    <location>
        <begin position="1"/>
        <end position="25"/>
    </location>
</feature>
<evidence type="ECO:0000256" key="1">
    <source>
        <dbReference type="SAM" id="SignalP"/>
    </source>
</evidence>
<feature type="chain" id="PRO_5012635841" description="Lipoprotein" evidence="1">
    <location>
        <begin position="26"/>
        <end position="202"/>
    </location>
</feature>
<keyword evidence="1" id="KW-0732">Signal</keyword>
<dbReference type="EMBL" id="FRBD01000018">
    <property type="protein sequence ID" value="SHK97472.1"/>
    <property type="molecule type" value="Genomic_DNA"/>
</dbReference>
<reference evidence="2 3" key="1">
    <citation type="submission" date="2016-11" db="EMBL/GenBank/DDBJ databases">
        <authorList>
            <person name="Jaros S."/>
            <person name="Januszkiewicz K."/>
            <person name="Wedrychowicz H."/>
        </authorList>
    </citation>
    <scope>NUCLEOTIDE SEQUENCE [LARGE SCALE GENOMIC DNA]</scope>
    <source>
        <strain evidence="2 3">KHT3</strain>
    </source>
</reference>
<dbReference type="Proteomes" id="UP000184130">
    <property type="component" value="Unassembled WGS sequence"/>
</dbReference>
<evidence type="ECO:0000313" key="3">
    <source>
        <dbReference type="Proteomes" id="UP000184130"/>
    </source>
</evidence>
<gene>
    <name evidence="2" type="ORF">SAMN05216463_1189</name>
</gene>
<sequence>MNVKQHVATLAIAICCVMTSTVFTACSNDDDPVTYQLQTDLVLHFGDITVQPYLAFGTSLAQAENYFKAEFSDYSQWETDGVERHDISDGFYYSKDFYNDECAISFDFSDADCKYLCLVGYNFYSPMSPETVMDELERNGFKNMGLISFPEDDEGDITYLYLSADGTLEVQIVFWKSDESNEDCWAISFQPLDENDFKYLVK</sequence>
<organism evidence="2 3">
    <name type="scientific">Xylanibacter ruminicola</name>
    <name type="common">Prevotella ruminicola</name>
    <dbReference type="NCBI Taxonomy" id="839"/>
    <lineage>
        <taxon>Bacteria</taxon>
        <taxon>Pseudomonadati</taxon>
        <taxon>Bacteroidota</taxon>
        <taxon>Bacteroidia</taxon>
        <taxon>Bacteroidales</taxon>
        <taxon>Prevotellaceae</taxon>
        <taxon>Xylanibacter</taxon>
    </lineage>
</organism>
<name>A0A1M6WUM8_XYLRU</name>
<dbReference type="PROSITE" id="PS51257">
    <property type="entry name" value="PROKAR_LIPOPROTEIN"/>
    <property type="match status" value="1"/>
</dbReference>
<protein>
    <recommendedName>
        <fullName evidence="4">Lipoprotein</fullName>
    </recommendedName>
</protein>
<evidence type="ECO:0000313" key="2">
    <source>
        <dbReference type="EMBL" id="SHK97472.1"/>
    </source>
</evidence>
<accession>A0A1M6WUM8</accession>
<proteinExistence type="predicted"/>
<evidence type="ECO:0008006" key="4">
    <source>
        <dbReference type="Google" id="ProtNLM"/>
    </source>
</evidence>